<feature type="domain" description="SET" evidence="4">
    <location>
        <begin position="55"/>
        <end position="104"/>
    </location>
</feature>
<keyword evidence="6" id="KW-1185">Reference proteome</keyword>
<name>A0ABD2WRG5_9HYME</name>
<dbReference type="GO" id="GO:0008276">
    <property type="term" value="F:protein methyltransferase activity"/>
    <property type="evidence" value="ECO:0007669"/>
    <property type="project" value="UniProtKB-ARBA"/>
</dbReference>
<organism evidence="5 6">
    <name type="scientific">Trichogramma kaykai</name>
    <dbReference type="NCBI Taxonomy" id="54128"/>
    <lineage>
        <taxon>Eukaryota</taxon>
        <taxon>Metazoa</taxon>
        <taxon>Ecdysozoa</taxon>
        <taxon>Arthropoda</taxon>
        <taxon>Hexapoda</taxon>
        <taxon>Insecta</taxon>
        <taxon>Pterygota</taxon>
        <taxon>Neoptera</taxon>
        <taxon>Endopterygota</taxon>
        <taxon>Hymenoptera</taxon>
        <taxon>Apocrita</taxon>
        <taxon>Proctotrupomorpha</taxon>
        <taxon>Chalcidoidea</taxon>
        <taxon>Trichogrammatidae</taxon>
        <taxon>Trichogramma</taxon>
    </lineage>
</organism>
<dbReference type="SUPFAM" id="SSF82199">
    <property type="entry name" value="SET domain"/>
    <property type="match status" value="1"/>
</dbReference>
<evidence type="ECO:0000313" key="5">
    <source>
        <dbReference type="EMBL" id="KAL3395563.1"/>
    </source>
</evidence>
<keyword evidence="3" id="KW-0949">S-adenosyl-L-methionine</keyword>
<gene>
    <name evidence="5" type="ORF">TKK_010385</name>
</gene>
<keyword evidence="1" id="KW-0489">Methyltransferase</keyword>
<dbReference type="InterPro" id="IPR046341">
    <property type="entry name" value="SET_dom_sf"/>
</dbReference>
<dbReference type="EMBL" id="JBJJXI010000080">
    <property type="protein sequence ID" value="KAL3395563.1"/>
    <property type="molecule type" value="Genomic_DNA"/>
</dbReference>
<dbReference type="Pfam" id="PF00856">
    <property type="entry name" value="SET"/>
    <property type="match status" value="1"/>
</dbReference>
<protein>
    <recommendedName>
        <fullName evidence="4">SET domain-containing protein</fullName>
    </recommendedName>
</protein>
<dbReference type="Proteomes" id="UP001627154">
    <property type="component" value="Unassembled WGS sequence"/>
</dbReference>
<dbReference type="InterPro" id="IPR052097">
    <property type="entry name" value="SET-MYND_domain_protein"/>
</dbReference>
<dbReference type="GO" id="GO:0008170">
    <property type="term" value="F:N-methyltransferase activity"/>
    <property type="evidence" value="ECO:0007669"/>
    <property type="project" value="UniProtKB-ARBA"/>
</dbReference>
<dbReference type="GO" id="GO:0008757">
    <property type="term" value="F:S-adenosylmethionine-dependent methyltransferase activity"/>
    <property type="evidence" value="ECO:0007669"/>
    <property type="project" value="UniProtKB-ARBA"/>
</dbReference>
<evidence type="ECO:0000256" key="1">
    <source>
        <dbReference type="ARBA" id="ARBA00022603"/>
    </source>
</evidence>
<proteinExistence type="predicted"/>
<dbReference type="InterPro" id="IPR001214">
    <property type="entry name" value="SET_dom"/>
</dbReference>
<accession>A0ABD2WRG5</accession>
<evidence type="ECO:0000256" key="2">
    <source>
        <dbReference type="ARBA" id="ARBA00022679"/>
    </source>
</evidence>
<dbReference type="GO" id="GO:0032259">
    <property type="term" value="P:methylation"/>
    <property type="evidence" value="ECO:0007669"/>
    <property type="project" value="UniProtKB-KW"/>
</dbReference>
<evidence type="ECO:0000313" key="6">
    <source>
        <dbReference type="Proteomes" id="UP001627154"/>
    </source>
</evidence>
<evidence type="ECO:0000259" key="4">
    <source>
        <dbReference type="Pfam" id="PF00856"/>
    </source>
</evidence>
<evidence type="ECO:0000256" key="3">
    <source>
        <dbReference type="ARBA" id="ARBA00022691"/>
    </source>
</evidence>
<reference evidence="5 6" key="1">
    <citation type="journal article" date="2024" name="bioRxiv">
        <title>A reference genome for Trichogramma kaykai: A tiny desert-dwelling parasitoid wasp with competing sex-ratio distorters.</title>
        <authorList>
            <person name="Culotta J."/>
            <person name="Lindsey A.R."/>
        </authorList>
    </citation>
    <scope>NUCLEOTIDE SEQUENCE [LARGE SCALE GENOMIC DNA]</scope>
    <source>
        <strain evidence="5 6">KSX58</strain>
    </source>
</reference>
<keyword evidence="2" id="KW-0808">Transferase</keyword>
<dbReference type="Gene3D" id="2.170.270.10">
    <property type="entry name" value="SET domain"/>
    <property type="match status" value="1"/>
</dbReference>
<dbReference type="PANTHER" id="PTHR46165:SF2">
    <property type="entry name" value="SET AND MYND DOMAIN-CONTAINING PROTEIN 4"/>
    <property type="match status" value="1"/>
</dbReference>
<sequence>MQYNDLSTNEDFMFIGSLLLRLVKINRVNNHDISDIAELSSSQCLDIKAGRINRSRGCCVGLISSMTNHSCVPNIRRCFSEDMKYIFYALEPIASGTQLFDAYGDFFYVSPLMHRREKRKNFVCQCIACEEDWPPVLLSPWIDEAIYFTELSFTIKISPLIDTIFCRKYLIDKQLLQTVVDQINEIVDVLPQPSTTRCLLLQALEAIYEKYYGLAVPFENFCSF</sequence>
<dbReference type="PANTHER" id="PTHR46165">
    <property type="entry name" value="SET AND MYND DOMAIN-CONTAINING PROTEIN 4"/>
    <property type="match status" value="1"/>
</dbReference>
<dbReference type="AlphaFoldDB" id="A0ABD2WRG5"/>
<comment type="caution">
    <text evidence="5">The sequence shown here is derived from an EMBL/GenBank/DDBJ whole genome shotgun (WGS) entry which is preliminary data.</text>
</comment>